<protein>
    <submittedName>
        <fullName evidence="1">Uncharacterized protein</fullName>
    </submittedName>
</protein>
<organism evidence="1">
    <name type="scientific">uncultured bacterium</name>
    <name type="common">gcode 4</name>
    <dbReference type="NCBI Taxonomy" id="1234023"/>
    <lineage>
        <taxon>Bacteria</taxon>
        <taxon>environmental samples</taxon>
    </lineage>
</organism>
<comment type="caution">
    <text evidence="1">The sequence shown here is derived from an EMBL/GenBank/DDBJ whole genome shotgun (WGS) entry which is preliminary data.</text>
</comment>
<dbReference type="EMBL" id="AMFJ01028910">
    <property type="protein sequence ID" value="EKD44323.1"/>
    <property type="molecule type" value="Genomic_DNA"/>
</dbReference>
<evidence type="ECO:0000313" key="1">
    <source>
        <dbReference type="EMBL" id="EKD44323.1"/>
    </source>
</evidence>
<accession>K1ZIR8</accession>
<name>K1ZIR8_9BACT</name>
<proteinExistence type="predicted"/>
<reference evidence="1" key="1">
    <citation type="journal article" date="2012" name="Science">
        <title>Fermentation, hydrogen, and sulfur metabolism in multiple uncultivated bacterial phyla.</title>
        <authorList>
            <person name="Wrighton K.C."/>
            <person name="Thomas B.C."/>
            <person name="Sharon I."/>
            <person name="Miller C.S."/>
            <person name="Castelle C.J."/>
            <person name="VerBerkmoes N.C."/>
            <person name="Wilkins M.J."/>
            <person name="Hettich R.L."/>
            <person name="Lipton M.S."/>
            <person name="Williams K.H."/>
            <person name="Long P.E."/>
            <person name="Banfield J.F."/>
        </authorList>
    </citation>
    <scope>NUCLEOTIDE SEQUENCE [LARGE SCALE GENOMIC DNA]</scope>
</reference>
<dbReference type="AlphaFoldDB" id="K1ZIR8"/>
<gene>
    <name evidence="1" type="ORF">ACD_71C00179G0018</name>
</gene>
<sequence>MVERAPDSYSSWGLERWELLALNTTSREVVTRLEKAEQTVPQSTPKASDAVRDADFKVDALDRRGLIDSKTKEQYEEMLKNHLLGIDKPVKTQLNYNESARGLLEGIGWLKTKDGRNISDVQVDAWIIEGISSVYEGTKKGVQIAIEELKKQLETLISPEEWQKIVEWLLTIAKDPIKFMNLLIEWVKTEAAEVWKEVETMYKNSTTPWFSAEMGKYIPEVWVPMLIGTVGVWKFLKIFGLEWLLWEKIIAKIAQLDLAKDRGKYTVRQWEVFGEFLNKTEAFNKIFTIESLPTNPKNFPEAIRIMRTMTAYVIDHEKTIPWMHIETKGQAKHNMERLVNKMTMMVDHPDFAQYKKEYKSFLDGDLGRAYYILIPEWKPK</sequence>